<reference evidence="7 8" key="1">
    <citation type="submission" date="2023-09" db="EMBL/GenBank/DDBJ databases">
        <authorList>
            <person name="Rey-Velasco X."/>
        </authorList>
    </citation>
    <scope>NUCLEOTIDE SEQUENCE [LARGE SCALE GENOMIC DNA]</scope>
    <source>
        <strain evidence="7 8">F158</strain>
    </source>
</reference>
<proteinExistence type="predicted"/>
<keyword evidence="8" id="KW-1185">Reference proteome</keyword>
<evidence type="ECO:0000256" key="3">
    <source>
        <dbReference type="ARBA" id="ARBA00022989"/>
    </source>
</evidence>
<dbReference type="Pfam" id="PF06305">
    <property type="entry name" value="LapA_dom"/>
    <property type="match status" value="1"/>
</dbReference>
<evidence type="ECO:0000256" key="2">
    <source>
        <dbReference type="ARBA" id="ARBA00022692"/>
    </source>
</evidence>
<protein>
    <submittedName>
        <fullName evidence="7">Lipopolysaccharide assembly protein LapA domain-containing protein</fullName>
    </submittedName>
</protein>
<sequence length="124" mass="13866">MKYIRLAVLAVLLIVLLTISLANRQIVELALMPEPLERLLGVAPGASLPLFIVVLGSVVVGLLIGYLLEWVREHKHRVEARNRGREIADLRAENARLRGEKNEGKDEVLAILDDSTVQQRRRAS</sequence>
<feature type="transmembrane region" description="Helical" evidence="5">
    <location>
        <begin position="46"/>
        <end position="68"/>
    </location>
</feature>
<evidence type="ECO:0000259" key="6">
    <source>
        <dbReference type="Pfam" id="PF06305"/>
    </source>
</evidence>
<keyword evidence="1" id="KW-1003">Cell membrane</keyword>
<gene>
    <name evidence="7" type="ORF">RM543_08790</name>
</gene>
<dbReference type="InterPro" id="IPR010445">
    <property type="entry name" value="LapA_dom"/>
</dbReference>
<evidence type="ECO:0000256" key="5">
    <source>
        <dbReference type="SAM" id="Phobius"/>
    </source>
</evidence>
<name>A0ABU3DI01_9RHOB</name>
<dbReference type="RefSeq" id="WP_311690665.1">
    <property type="nucleotide sequence ID" value="NZ_JAVRHL010000002.1"/>
</dbReference>
<dbReference type="EMBL" id="JAVRHL010000002">
    <property type="protein sequence ID" value="MDT0682782.1"/>
    <property type="molecule type" value="Genomic_DNA"/>
</dbReference>
<evidence type="ECO:0000313" key="7">
    <source>
        <dbReference type="EMBL" id="MDT0682782.1"/>
    </source>
</evidence>
<evidence type="ECO:0000313" key="8">
    <source>
        <dbReference type="Proteomes" id="UP001265259"/>
    </source>
</evidence>
<dbReference type="Proteomes" id="UP001265259">
    <property type="component" value="Unassembled WGS sequence"/>
</dbReference>
<feature type="domain" description="Lipopolysaccharide assembly protein A" evidence="6">
    <location>
        <begin position="46"/>
        <end position="94"/>
    </location>
</feature>
<keyword evidence="2 5" id="KW-0812">Transmembrane</keyword>
<accession>A0ABU3DI01</accession>
<keyword evidence="4 5" id="KW-0472">Membrane</keyword>
<organism evidence="7 8">
    <name type="scientific">Tropicimonas omnivorans</name>
    <dbReference type="NCBI Taxonomy" id="3075590"/>
    <lineage>
        <taxon>Bacteria</taxon>
        <taxon>Pseudomonadati</taxon>
        <taxon>Pseudomonadota</taxon>
        <taxon>Alphaproteobacteria</taxon>
        <taxon>Rhodobacterales</taxon>
        <taxon>Roseobacteraceae</taxon>
        <taxon>Tropicimonas</taxon>
    </lineage>
</organism>
<keyword evidence="3 5" id="KW-1133">Transmembrane helix</keyword>
<evidence type="ECO:0000256" key="4">
    <source>
        <dbReference type="ARBA" id="ARBA00023136"/>
    </source>
</evidence>
<comment type="caution">
    <text evidence="7">The sequence shown here is derived from an EMBL/GenBank/DDBJ whole genome shotgun (WGS) entry which is preliminary data.</text>
</comment>
<evidence type="ECO:0000256" key="1">
    <source>
        <dbReference type="ARBA" id="ARBA00022475"/>
    </source>
</evidence>